<dbReference type="RefSeq" id="WP_005862052.1">
    <property type="nucleotide sequence ID" value="NZ_AAYA01000013.1"/>
</dbReference>
<dbReference type="PANTHER" id="PTHR18968:SF13">
    <property type="entry name" value="ACETOLACTATE SYNTHASE CATALYTIC SUBUNIT, MITOCHONDRIAL"/>
    <property type="match status" value="1"/>
</dbReference>
<dbReference type="EMBL" id="AAYA01000013">
    <property type="protein sequence ID" value="EBA06811.1"/>
    <property type="molecule type" value="Genomic_DNA"/>
</dbReference>
<accession>A3K839</accession>
<feature type="compositionally biased region" description="Polar residues" evidence="4">
    <location>
        <begin position="1"/>
        <end position="18"/>
    </location>
</feature>
<dbReference type="CDD" id="cd07035">
    <property type="entry name" value="TPP_PYR_POX_like"/>
    <property type="match status" value="1"/>
</dbReference>
<dbReference type="AlphaFoldDB" id="A3K839"/>
<keyword evidence="2 3" id="KW-0786">Thiamine pyrophosphate</keyword>
<comment type="caution">
    <text evidence="8">The sequence shown here is derived from an EMBL/GenBank/DDBJ whole genome shotgun (WGS) entry which is preliminary data.</text>
</comment>
<dbReference type="GO" id="GO:0030976">
    <property type="term" value="F:thiamine pyrophosphate binding"/>
    <property type="evidence" value="ECO:0007669"/>
    <property type="project" value="InterPro"/>
</dbReference>
<dbReference type="SUPFAM" id="SSF52467">
    <property type="entry name" value="DHS-like NAD/FAD-binding domain"/>
    <property type="match status" value="1"/>
</dbReference>
<evidence type="ECO:0000256" key="1">
    <source>
        <dbReference type="ARBA" id="ARBA00007812"/>
    </source>
</evidence>
<evidence type="ECO:0000313" key="8">
    <source>
        <dbReference type="EMBL" id="EBA06811.1"/>
    </source>
</evidence>
<dbReference type="Gene3D" id="3.40.50.1220">
    <property type="entry name" value="TPP-binding domain"/>
    <property type="match status" value="1"/>
</dbReference>
<dbReference type="GO" id="GO:0009097">
    <property type="term" value="P:isoleucine biosynthetic process"/>
    <property type="evidence" value="ECO:0007669"/>
    <property type="project" value="TreeGrafter"/>
</dbReference>
<proteinExistence type="inferred from homology"/>
<dbReference type="GO" id="GO:0005948">
    <property type="term" value="C:acetolactate synthase complex"/>
    <property type="evidence" value="ECO:0007669"/>
    <property type="project" value="TreeGrafter"/>
</dbReference>
<dbReference type="NCBIfam" id="NF006203">
    <property type="entry name" value="PRK08327.1"/>
    <property type="match status" value="1"/>
</dbReference>
<dbReference type="InterPro" id="IPR029061">
    <property type="entry name" value="THDP-binding"/>
</dbReference>
<dbReference type="InterPro" id="IPR011766">
    <property type="entry name" value="TPP_enzyme_TPP-bd"/>
</dbReference>
<feature type="region of interest" description="Disordered" evidence="4">
    <location>
        <begin position="1"/>
        <end position="21"/>
    </location>
</feature>
<dbReference type="CDD" id="cd02002">
    <property type="entry name" value="TPP_BFDC"/>
    <property type="match status" value="1"/>
</dbReference>
<organism evidence="8 9">
    <name type="scientific">Sagittula stellata (strain ATCC 700073 / DSM 11524 / E-37)</name>
    <dbReference type="NCBI Taxonomy" id="388399"/>
    <lineage>
        <taxon>Bacteria</taxon>
        <taxon>Pseudomonadati</taxon>
        <taxon>Pseudomonadota</taxon>
        <taxon>Alphaproteobacteria</taxon>
        <taxon>Rhodobacterales</taxon>
        <taxon>Roseobacteraceae</taxon>
        <taxon>Sagittula</taxon>
    </lineage>
</organism>
<dbReference type="Pfam" id="PF02776">
    <property type="entry name" value="TPP_enzyme_N"/>
    <property type="match status" value="1"/>
</dbReference>
<dbReference type="GO" id="GO:0009099">
    <property type="term" value="P:L-valine biosynthetic process"/>
    <property type="evidence" value="ECO:0007669"/>
    <property type="project" value="TreeGrafter"/>
</dbReference>
<evidence type="ECO:0000256" key="3">
    <source>
        <dbReference type="RuleBase" id="RU362132"/>
    </source>
</evidence>
<dbReference type="InterPro" id="IPR045229">
    <property type="entry name" value="TPP_enz"/>
</dbReference>
<evidence type="ECO:0000259" key="6">
    <source>
        <dbReference type="Pfam" id="PF02775"/>
    </source>
</evidence>
<dbReference type="eggNOG" id="COG0028">
    <property type="taxonomic scope" value="Bacteria"/>
</dbReference>
<dbReference type="OrthoDB" id="7534569at2"/>
<protein>
    <submittedName>
        <fullName evidence="8">Acetolactate synthase large subunit</fullName>
    </submittedName>
</protein>
<keyword evidence="9" id="KW-1185">Reference proteome</keyword>
<feature type="domain" description="Thiamine pyrophosphate enzyme N-terminal TPP-binding" evidence="7">
    <location>
        <begin position="22"/>
        <end position="150"/>
    </location>
</feature>
<dbReference type="Pfam" id="PF00205">
    <property type="entry name" value="TPP_enzyme_M"/>
    <property type="match status" value="1"/>
</dbReference>
<comment type="similarity">
    <text evidence="1 3">Belongs to the TPP enzyme family.</text>
</comment>
<dbReference type="Proteomes" id="UP000005713">
    <property type="component" value="Unassembled WGS sequence"/>
</dbReference>
<dbReference type="Gene3D" id="3.40.50.970">
    <property type="match status" value="2"/>
</dbReference>
<evidence type="ECO:0000259" key="7">
    <source>
        <dbReference type="Pfam" id="PF02776"/>
    </source>
</evidence>
<evidence type="ECO:0000259" key="5">
    <source>
        <dbReference type="Pfam" id="PF00205"/>
    </source>
</evidence>
<gene>
    <name evidence="8" type="ORF">SSE37_02950</name>
</gene>
<evidence type="ECO:0000256" key="4">
    <source>
        <dbReference type="SAM" id="MobiDB-lite"/>
    </source>
</evidence>
<dbReference type="GO" id="GO:0050660">
    <property type="term" value="F:flavin adenine dinucleotide binding"/>
    <property type="evidence" value="ECO:0007669"/>
    <property type="project" value="TreeGrafter"/>
</dbReference>
<dbReference type="GO" id="GO:0000287">
    <property type="term" value="F:magnesium ion binding"/>
    <property type="evidence" value="ECO:0007669"/>
    <property type="project" value="InterPro"/>
</dbReference>
<sequence length="580" mass="61740">MTAINGKSGSSDAATTASKRSRTGAEALLTGLKRDGIDFIFSNSGTDHPPIIEAFAALHPDERPEPVIVPHETAGVAMAHGYYLATGRPQAVLVHVNVGLANCVMGMINAASDDIPLVMMSGRTPLTETGRPGGRVSPVQYGQEMYDQTALVREVAKFSYEMRYPEQGDLLPRRAIALAKSAPSGPVYLSLPREPLMEDVPDHIAPAPVQEPAAAGHPAPEAIARAVKMLRAAKSPVILCQRGDPEGRLAVALARLAETHGIGVAETFVVRNVLPGSHPCHLGHDPKAAIDGADLLLVIDASVPWIEAAHRPAPDVPVIQIGADPLFRRLPVRSFRTDLALQADPVAVIEALSEAMGAPEPAAAERLEALKVRTDARRARARSVAEAGVSEPMASEWLSHCLSEIMDEDSMLFSELGAVPGMMQMKGPNQLFNSPHSGGLGWGLPAALGAQLADRDRLVIAAIGDGSYMFANPVACHQIAEALQLPILTIVKNNGIWNAVRRSVVGAYPDGAAAKANEMPLTSLQPQPDFCMIAAASRAHVETVKHGRDLKAALERALKVIREEKRQVLLDVRVALSDKH</sequence>
<reference evidence="8 9" key="1">
    <citation type="submission" date="2006-06" db="EMBL/GenBank/DDBJ databases">
        <authorList>
            <person name="Moran M.A."/>
            <person name="Ferriera S."/>
            <person name="Johnson J."/>
            <person name="Kravitz S."/>
            <person name="Beeson K."/>
            <person name="Sutton G."/>
            <person name="Rogers Y.-H."/>
            <person name="Friedman R."/>
            <person name="Frazier M."/>
            <person name="Venter J.C."/>
        </authorList>
    </citation>
    <scope>NUCLEOTIDE SEQUENCE [LARGE SCALE GENOMIC DNA]</scope>
    <source>
        <strain evidence="8 9">E-37</strain>
    </source>
</reference>
<dbReference type="SUPFAM" id="SSF52518">
    <property type="entry name" value="Thiamin diphosphate-binding fold (THDP-binding)"/>
    <property type="match status" value="2"/>
</dbReference>
<feature type="domain" description="Thiamine pyrophosphate enzyme central" evidence="5">
    <location>
        <begin position="223"/>
        <end position="352"/>
    </location>
</feature>
<dbReference type="InterPro" id="IPR012001">
    <property type="entry name" value="Thiamin_PyroP_enz_TPP-bd_dom"/>
</dbReference>
<evidence type="ECO:0000256" key="2">
    <source>
        <dbReference type="ARBA" id="ARBA00023052"/>
    </source>
</evidence>
<dbReference type="InterPro" id="IPR029035">
    <property type="entry name" value="DHS-like_NAD/FAD-binding_dom"/>
</dbReference>
<feature type="domain" description="Thiamine pyrophosphate enzyme TPP-binding" evidence="6">
    <location>
        <begin position="422"/>
        <end position="572"/>
    </location>
</feature>
<dbReference type="Pfam" id="PF02775">
    <property type="entry name" value="TPP_enzyme_C"/>
    <property type="match status" value="1"/>
</dbReference>
<evidence type="ECO:0000313" key="9">
    <source>
        <dbReference type="Proteomes" id="UP000005713"/>
    </source>
</evidence>
<dbReference type="PANTHER" id="PTHR18968">
    <property type="entry name" value="THIAMINE PYROPHOSPHATE ENZYMES"/>
    <property type="match status" value="1"/>
</dbReference>
<name>A3K839_SAGS3</name>
<dbReference type="GO" id="GO:0003984">
    <property type="term" value="F:acetolactate synthase activity"/>
    <property type="evidence" value="ECO:0007669"/>
    <property type="project" value="TreeGrafter"/>
</dbReference>
<dbReference type="InterPro" id="IPR012000">
    <property type="entry name" value="Thiamin_PyroP_enz_cen_dom"/>
</dbReference>